<name>L7LSR9_RHIPC</name>
<feature type="chain" id="PRO_5003981232" evidence="1">
    <location>
        <begin position="17"/>
        <end position="197"/>
    </location>
</feature>
<reference evidence="2" key="1">
    <citation type="submission" date="2012-11" db="EMBL/GenBank/DDBJ databases">
        <authorList>
            <person name="Lucero-Rivera Y.E."/>
            <person name="Tovar-Ramirez D."/>
        </authorList>
    </citation>
    <scope>NUCLEOTIDE SEQUENCE</scope>
    <source>
        <tissue evidence="2">Salivary gland</tissue>
    </source>
</reference>
<evidence type="ECO:0000256" key="1">
    <source>
        <dbReference type="SAM" id="SignalP"/>
    </source>
</evidence>
<sequence length="197" mass="22442">MRRMVIQFIGIMLVCALLVANYATSAASERTREENGSPGGLNLREFFNTNMYIWTFLTTANGTNKCQVDKKEFINATDVYFTRTDRTRTATVIASLHGKFDVNQPYGMEVGPKLGKANGREELLYQAQRKSCGVFGLRHITNGTQYHAYDVRVRGYGGKVSAQKCLDWFNETYPEQTFKRQLYTSSCKSITRIRWVG</sequence>
<organism evidence="2">
    <name type="scientific">Rhipicephalus pulchellus</name>
    <name type="common">Yellow backed tick</name>
    <name type="synonym">Dermacentor pulchellus</name>
    <dbReference type="NCBI Taxonomy" id="72859"/>
    <lineage>
        <taxon>Eukaryota</taxon>
        <taxon>Metazoa</taxon>
        <taxon>Ecdysozoa</taxon>
        <taxon>Arthropoda</taxon>
        <taxon>Chelicerata</taxon>
        <taxon>Arachnida</taxon>
        <taxon>Acari</taxon>
        <taxon>Parasitiformes</taxon>
        <taxon>Ixodida</taxon>
        <taxon>Ixodoidea</taxon>
        <taxon>Ixodidae</taxon>
        <taxon>Rhipicephalinae</taxon>
        <taxon>Rhipicephalus</taxon>
        <taxon>Rhipicephalus</taxon>
    </lineage>
</organism>
<evidence type="ECO:0000313" key="2">
    <source>
        <dbReference type="EMBL" id="JAA53943.1"/>
    </source>
</evidence>
<reference evidence="2" key="2">
    <citation type="journal article" date="2015" name="J. Proteomics">
        <title>Sexual differences in the sialomes of the zebra tick, Rhipicephalus pulchellus.</title>
        <authorList>
            <person name="Tan A.W."/>
            <person name="Francischetti I.M."/>
            <person name="Slovak M."/>
            <person name="Kini R.M."/>
            <person name="Ribeiro J.M."/>
        </authorList>
    </citation>
    <scope>NUCLEOTIDE SEQUENCE</scope>
    <source>
        <tissue evidence="2">Salivary gland</tissue>
    </source>
</reference>
<dbReference type="EMBL" id="GACK01011091">
    <property type="protein sequence ID" value="JAA53943.1"/>
    <property type="molecule type" value="mRNA"/>
</dbReference>
<feature type="signal peptide" evidence="1">
    <location>
        <begin position="1"/>
        <end position="16"/>
    </location>
</feature>
<keyword evidence="1" id="KW-0732">Signal</keyword>
<protein>
    <submittedName>
        <fullName evidence="2">Putative group i salivary lipocalin</fullName>
    </submittedName>
</protein>
<proteinExistence type="evidence at transcript level"/>
<accession>L7LSR9</accession>
<dbReference type="AlphaFoldDB" id="L7LSR9"/>